<name>A0A653UXS1_9FLAO</name>
<keyword evidence="2" id="KW-1185">Reference proteome</keyword>
<sequence length="195" mass="22607">MKSASLILLIIILLFITPLTSQESSITYEEAINKEIAHQYPEYYKELGRLLDDFQQELISKGVIKTGTYKQYVQVLSAISKDSTFEIFSDYAIGDTLRQLSKQVNYDHLNIMKAAPMIFFKKNAEIKSVVFNNKASQIYAEKKNLSRSDHAKLFLDVYNEADFQLPTIREQLYRFLDPNTDYILYTYIGKPTSQQ</sequence>
<dbReference type="AlphaFoldDB" id="A0A653UXS1"/>
<evidence type="ECO:0000313" key="2">
    <source>
        <dbReference type="Proteomes" id="UP000430202"/>
    </source>
</evidence>
<dbReference type="Proteomes" id="UP000430202">
    <property type="component" value="Unassembled WGS sequence"/>
</dbReference>
<reference evidence="1 2" key="1">
    <citation type="submission" date="2019-10" db="EMBL/GenBank/DDBJ databases">
        <authorList>
            <person name="Karimi E."/>
        </authorList>
    </citation>
    <scope>NUCLEOTIDE SEQUENCE [LARGE SCALE GENOMIC DNA]</scope>
    <source>
        <strain evidence="1">Maribacter sp. 151</strain>
    </source>
</reference>
<accession>A0A653UXS1</accession>
<gene>
    <name evidence="1" type="ORF">MARI151_50162</name>
</gene>
<dbReference type="EMBL" id="CABWLR010000005">
    <property type="protein sequence ID" value="VXB94008.1"/>
    <property type="molecule type" value="Genomic_DNA"/>
</dbReference>
<organism evidence="1 2">
    <name type="scientific">Maribacter litoralis</name>
    <dbReference type="NCBI Taxonomy" id="2059726"/>
    <lineage>
        <taxon>Bacteria</taxon>
        <taxon>Pseudomonadati</taxon>
        <taxon>Bacteroidota</taxon>
        <taxon>Flavobacteriia</taxon>
        <taxon>Flavobacteriales</taxon>
        <taxon>Flavobacteriaceae</taxon>
        <taxon>Maribacter</taxon>
    </lineage>
</organism>
<evidence type="ECO:0000313" key="1">
    <source>
        <dbReference type="EMBL" id="VXB94008.1"/>
    </source>
</evidence>
<proteinExistence type="predicted"/>
<dbReference type="RefSeq" id="WP_159303417.1">
    <property type="nucleotide sequence ID" value="NZ_LR733271.1"/>
</dbReference>
<protein>
    <submittedName>
        <fullName evidence="1">Uncharacterized protein</fullName>
    </submittedName>
</protein>